<evidence type="ECO:0000259" key="4">
    <source>
        <dbReference type="PROSITE" id="PS50109"/>
    </source>
</evidence>
<feature type="domain" description="PAS" evidence="6">
    <location>
        <begin position="137"/>
        <end position="195"/>
    </location>
</feature>
<dbReference type="EMBL" id="CP076723">
    <property type="protein sequence ID" value="QWV93855.1"/>
    <property type="molecule type" value="Genomic_DNA"/>
</dbReference>
<dbReference type="PROSITE" id="PS50112">
    <property type="entry name" value="PAS"/>
    <property type="match status" value="2"/>
</dbReference>
<dbReference type="InterPro" id="IPR003594">
    <property type="entry name" value="HATPase_dom"/>
</dbReference>
<feature type="domain" description="Response regulatory" evidence="5">
    <location>
        <begin position="11"/>
        <end position="125"/>
    </location>
</feature>
<dbReference type="PANTHER" id="PTHR43065">
    <property type="entry name" value="SENSOR HISTIDINE KINASE"/>
    <property type="match status" value="1"/>
</dbReference>
<feature type="domain" description="Histidine kinase" evidence="4">
    <location>
        <begin position="391"/>
        <end position="614"/>
    </location>
</feature>
<dbReference type="SMART" id="SM00387">
    <property type="entry name" value="HATPase_c"/>
    <property type="match status" value="1"/>
</dbReference>
<dbReference type="Proteomes" id="UP000683557">
    <property type="component" value="Chromosome"/>
</dbReference>
<sequence length="760" mass="84339">MEDLQSAARPKLLYVDDERPNLVALRALLRDTYEVLIAERAEDAFILLESHDIPLIVSDQRMPGMTGTEFLEKVAEAYPDNARMILTGYADIDAVIEAINRSQIYYYFKKPWNETEIRLTLANALDSVRTRRKLIDSERRFRSTFEQAGLGIAHLQLHGEILRANSQLQEFLGRSEAELLGQPFRNWFAGFDPEELLSAPGRVAVREASVPVPSGARWSRLTSSVSLDGKGVPDYLIALVDDLTERRHTEEQVIKLSHAVEQCPVSIRITDRNGVVEFVNPRFTEMTGYSAEDVVGKPADVFLTSQDDAGSAKSELQACLAAGAAWEGERLHHRKDGASFWARVTVSPISNRQGEVTHYLILKDDITERHKLEEQLRQSQKMEAIGQLAGGVAHDFNNILMVIMGFGSMLTADALLSSQQKEKVEHILESADKGAQLTASLLAFSRKQVMKLEVVNLNDVILHVEKFLTRVIGEDVQLRSVLSAAPLSVNVDCGQIEQVLMNLATNARDAMPKGGVLTIETSSQALEERSVMPHDTGEPGNYAVISVSDTGLGMDEATRSRIFEPFFTTKEQGKGTGLGMSIVYGIVKQHNGYVNVYSEPQVGTTFRIYLPLIETVEAGQRRQGDFAPPRAGSETILVAEDEPVLRELLQSILTEYGYRVILAEDGLDAVEKFRAAESVDLVLMDMIMPRMNGKEACDSIRSTAPGVKVAFTSGYTRDFVYLRDSIDAGTELIMKPVQPMELLRRVRDILDREPAAGARV</sequence>
<dbReference type="Pfam" id="PF00512">
    <property type="entry name" value="HisKA"/>
    <property type="match status" value="1"/>
</dbReference>
<comment type="catalytic activity">
    <reaction evidence="1">
        <text>ATP + protein L-histidine = ADP + protein N-phospho-L-histidine.</text>
        <dbReference type="EC" id="2.7.13.3"/>
    </reaction>
</comment>
<dbReference type="Pfam" id="PF13426">
    <property type="entry name" value="PAS_9"/>
    <property type="match status" value="1"/>
</dbReference>
<feature type="modified residue" description="4-aspartylphosphate" evidence="3">
    <location>
        <position position="685"/>
    </location>
</feature>
<dbReference type="Pfam" id="PF00072">
    <property type="entry name" value="Response_reg"/>
    <property type="match status" value="2"/>
</dbReference>
<dbReference type="PROSITE" id="PS50110">
    <property type="entry name" value="RESPONSE_REGULATORY"/>
    <property type="match status" value="2"/>
</dbReference>
<evidence type="ECO:0000259" key="7">
    <source>
        <dbReference type="PROSITE" id="PS50113"/>
    </source>
</evidence>
<dbReference type="Pfam" id="PF13188">
    <property type="entry name" value="PAS_8"/>
    <property type="match status" value="1"/>
</dbReference>
<feature type="domain" description="Response regulatory" evidence="5">
    <location>
        <begin position="635"/>
        <end position="750"/>
    </location>
</feature>
<evidence type="ECO:0000259" key="6">
    <source>
        <dbReference type="PROSITE" id="PS50112"/>
    </source>
</evidence>
<name>A0ABX8JEA3_9BACT</name>
<dbReference type="SMART" id="SM00388">
    <property type="entry name" value="HisKA"/>
    <property type="match status" value="1"/>
</dbReference>
<accession>A0ABX8JEA3</accession>
<feature type="domain" description="PAC" evidence="7">
    <location>
        <begin position="324"/>
        <end position="378"/>
    </location>
</feature>
<keyword evidence="9" id="KW-1185">Reference proteome</keyword>
<dbReference type="InterPro" id="IPR000014">
    <property type="entry name" value="PAS"/>
</dbReference>
<dbReference type="NCBIfam" id="TIGR00229">
    <property type="entry name" value="sensory_box"/>
    <property type="match status" value="2"/>
</dbReference>
<gene>
    <name evidence="8" type="ORF">KP004_01280</name>
</gene>
<evidence type="ECO:0000256" key="1">
    <source>
        <dbReference type="ARBA" id="ARBA00000085"/>
    </source>
</evidence>
<dbReference type="CDD" id="cd00082">
    <property type="entry name" value="HisKA"/>
    <property type="match status" value="1"/>
</dbReference>
<evidence type="ECO:0000313" key="8">
    <source>
        <dbReference type="EMBL" id="QWV93855.1"/>
    </source>
</evidence>
<evidence type="ECO:0000313" key="9">
    <source>
        <dbReference type="Proteomes" id="UP000683557"/>
    </source>
</evidence>
<dbReference type="InterPro" id="IPR001789">
    <property type="entry name" value="Sig_transdc_resp-reg_receiver"/>
</dbReference>
<dbReference type="SMART" id="SM00448">
    <property type="entry name" value="REC"/>
    <property type="match status" value="2"/>
</dbReference>
<reference evidence="8 9" key="1">
    <citation type="submission" date="2021-06" db="EMBL/GenBank/DDBJ databases">
        <title>Gemonas diversity in paddy soil.</title>
        <authorList>
            <person name="Liu G."/>
        </authorList>
    </citation>
    <scope>NUCLEOTIDE SEQUENCE [LARGE SCALE GENOMIC DNA]</scope>
    <source>
        <strain evidence="8 9">RG10</strain>
    </source>
</reference>
<dbReference type="SMART" id="SM00091">
    <property type="entry name" value="PAS"/>
    <property type="match status" value="2"/>
</dbReference>
<feature type="domain" description="PAS" evidence="6">
    <location>
        <begin position="252"/>
        <end position="323"/>
    </location>
</feature>
<dbReference type="EC" id="2.7.13.3" evidence="2"/>
<dbReference type="CDD" id="cd17569">
    <property type="entry name" value="REC_HupR-like"/>
    <property type="match status" value="1"/>
</dbReference>
<proteinExistence type="predicted"/>
<organism evidence="8 9">
    <name type="scientific">Geomonas oryzisoli</name>
    <dbReference type="NCBI Taxonomy" id="2847992"/>
    <lineage>
        <taxon>Bacteria</taxon>
        <taxon>Pseudomonadati</taxon>
        <taxon>Thermodesulfobacteriota</taxon>
        <taxon>Desulfuromonadia</taxon>
        <taxon>Geobacterales</taxon>
        <taxon>Geobacteraceae</taxon>
        <taxon>Geomonas</taxon>
    </lineage>
</organism>
<keyword evidence="3" id="KW-0597">Phosphoprotein</keyword>
<dbReference type="PROSITE" id="PS50113">
    <property type="entry name" value="PAC"/>
    <property type="match status" value="1"/>
</dbReference>
<dbReference type="SMART" id="SM00086">
    <property type="entry name" value="PAC"/>
    <property type="match status" value="1"/>
</dbReference>
<evidence type="ECO:0000256" key="3">
    <source>
        <dbReference type="PROSITE-ProRule" id="PRU00169"/>
    </source>
</evidence>
<evidence type="ECO:0000256" key="2">
    <source>
        <dbReference type="ARBA" id="ARBA00012438"/>
    </source>
</evidence>
<feature type="modified residue" description="4-aspartylphosphate" evidence="3">
    <location>
        <position position="59"/>
    </location>
</feature>
<dbReference type="InterPro" id="IPR003661">
    <property type="entry name" value="HisK_dim/P_dom"/>
</dbReference>
<dbReference type="CDD" id="cd00130">
    <property type="entry name" value="PAS"/>
    <property type="match status" value="2"/>
</dbReference>
<dbReference type="PANTHER" id="PTHR43065:SF42">
    <property type="entry name" value="TWO-COMPONENT SENSOR PPRA"/>
    <property type="match status" value="1"/>
</dbReference>
<dbReference type="InterPro" id="IPR005467">
    <property type="entry name" value="His_kinase_dom"/>
</dbReference>
<dbReference type="InterPro" id="IPR000700">
    <property type="entry name" value="PAS-assoc_C"/>
</dbReference>
<evidence type="ECO:0000259" key="5">
    <source>
        <dbReference type="PROSITE" id="PS50110"/>
    </source>
</evidence>
<dbReference type="RefSeq" id="WP_216800593.1">
    <property type="nucleotide sequence ID" value="NZ_CP076723.1"/>
</dbReference>
<dbReference type="InterPro" id="IPR001610">
    <property type="entry name" value="PAC"/>
</dbReference>
<protein>
    <recommendedName>
        <fullName evidence="2">histidine kinase</fullName>
        <ecNumber evidence="2">2.7.13.3</ecNumber>
    </recommendedName>
</protein>
<dbReference type="Pfam" id="PF02518">
    <property type="entry name" value="HATPase_c"/>
    <property type="match status" value="1"/>
</dbReference>
<dbReference type="PROSITE" id="PS50109">
    <property type="entry name" value="HIS_KIN"/>
    <property type="match status" value="1"/>
</dbReference>